<keyword evidence="3" id="KW-1185">Reference proteome</keyword>
<gene>
    <name evidence="2" type="ORF">D0817_04595</name>
</gene>
<dbReference type="InterPro" id="IPR035897">
    <property type="entry name" value="Toll_tir_struct_dom_sf"/>
</dbReference>
<evidence type="ECO:0000313" key="2">
    <source>
        <dbReference type="EMBL" id="RUT71971.1"/>
    </source>
</evidence>
<dbReference type="Proteomes" id="UP000288102">
    <property type="component" value="Unassembled WGS sequence"/>
</dbReference>
<dbReference type="AlphaFoldDB" id="A0A434AC83"/>
<evidence type="ECO:0000313" key="3">
    <source>
        <dbReference type="Proteomes" id="UP000288102"/>
    </source>
</evidence>
<dbReference type="Pfam" id="PF13676">
    <property type="entry name" value="TIR_2"/>
    <property type="match status" value="1"/>
</dbReference>
<name>A0A434AC83_9FLAO</name>
<dbReference type="GO" id="GO:0007165">
    <property type="term" value="P:signal transduction"/>
    <property type="evidence" value="ECO:0007669"/>
    <property type="project" value="InterPro"/>
</dbReference>
<feature type="domain" description="TIR" evidence="1">
    <location>
        <begin position="1"/>
        <end position="110"/>
    </location>
</feature>
<dbReference type="InterPro" id="IPR000157">
    <property type="entry name" value="TIR_dom"/>
</dbReference>
<organism evidence="2 3">
    <name type="scientific">Flavobacterium cupreum</name>
    <dbReference type="NCBI Taxonomy" id="2133766"/>
    <lineage>
        <taxon>Bacteria</taxon>
        <taxon>Pseudomonadati</taxon>
        <taxon>Bacteroidota</taxon>
        <taxon>Flavobacteriia</taxon>
        <taxon>Flavobacteriales</taxon>
        <taxon>Flavobacteriaceae</taxon>
        <taxon>Flavobacterium</taxon>
    </lineage>
</organism>
<dbReference type="EMBL" id="QWDM01000002">
    <property type="protein sequence ID" value="RUT71971.1"/>
    <property type="molecule type" value="Genomic_DNA"/>
</dbReference>
<proteinExistence type="predicted"/>
<comment type="caution">
    <text evidence="2">The sequence shown here is derived from an EMBL/GenBank/DDBJ whole genome shotgun (WGS) entry which is preliminary data.</text>
</comment>
<reference evidence="3" key="1">
    <citation type="journal article" date="2019" name="Syst. Appl. Microbiol.">
        <title>Flavobacterium circumlabens sp. nov. and Flavobacterium cupreum sp. nov., two psychrotrophic species isolated from Antarctic environmental samples.</title>
        <authorList>
            <person name="Kralova S."/>
            <person name="Busse H.-J."/>
            <person name="Svec P."/>
            <person name="Maslanova I."/>
            <person name="Stankova E."/>
            <person name="Bartak M."/>
            <person name="Sedlacek I."/>
        </authorList>
    </citation>
    <scope>NUCLEOTIDE SEQUENCE [LARGE SCALE GENOMIC DNA]</scope>
    <source>
        <strain evidence="3">CCM 8825</strain>
    </source>
</reference>
<dbReference type="PROSITE" id="PS50104">
    <property type="entry name" value="TIR"/>
    <property type="match status" value="1"/>
</dbReference>
<evidence type="ECO:0000259" key="1">
    <source>
        <dbReference type="PROSITE" id="PS50104"/>
    </source>
</evidence>
<protein>
    <submittedName>
        <fullName evidence="2">Toll/interleukin-1 receptor domain-containing protein</fullName>
    </submittedName>
</protein>
<accession>A0A434AC83</accession>
<dbReference type="Gene3D" id="3.40.50.10140">
    <property type="entry name" value="Toll/interleukin-1 receptor homology (TIR) domain"/>
    <property type="match status" value="1"/>
</dbReference>
<keyword evidence="2" id="KW-0675">Receptor</keyword>
<sequence>MEIEKGLVDFGIKVLTDYNTINIGENIQEEIKKNIQNVNKILLITSQNSEKSEWIENELEIAKSLNKQILPVIFDDVMPSKLLTGIKYIKLKEINSDTLYPIYLSIKKQYNITN</sequence>
<dbReference type="SUPFAM" id="SSF52200">
    <property type="entry name" value="Toll/Interleukin receptor TIR domain"/>
    <property type="match status" value="1"/>
</dbReference>